<organism evidence="1 2">
    <name type="scientific">Arctium lappa</name>
    <name type="common">Greater burdock</name>
    <name type="synonym">Lappa major</name>
    <dbReference type="NCBI Taxonomy" id="4217"/>
    <lineage>
        <taxon>Eukaryota</taxon>
        <taxon>Viridiplantae</taxon>
        <taxon>Streptophyta</taxon>
        <taxon>Embryophyta</taxon>
        <taxon>Tracheophyta</taxon>
        <taxon>Spermatophyta</taxon>
        <taxon>Magnoliopsida</taxon>
        <taxon>eudicotyledons</taxon>
        <taxon>Gunneridae</taxon>
        <taxon>Pentapetalae</taxon>
        <taxon>asterids</taxon>
        <taxon>campanulids</taxon>
        <taxon>Asterales</taxon>
        <taxon>Asteraceae</taxon>
        <taxon>Carduoideae</taxon>
        <taxon>Cardueae</taxon>
        <taxon>Arctiinae</taxon>
        <taxon>Arctium</taxon>
    </lineage>
</organism>
<dbReference type="EMBL" id="CM042050">
    <property type="protein sequence ID" value="KAI3734382.1"/>
    <property type="molecule type" value="Genomic_DNA"/>
</dbReference>
<name>A0ACB9CJS2_ARCLA</name>
<keyword evidence="2" id="KW-1185">Reference proteome</keyword>
<comment type="caution">
    <text evidence="1">The sequence shown here is derived from an EMBL/GenBank/DDBJ whole genome shotgun (WGS) entry which is preliminary data.</text>
</comment>
<proteinExistence type="predicted"/>
<evidence type="ECO:0000313" key="1">
    <source>
        <dbReference type="EMBL" id="KAI3734382.1"/>
    </source>
</evidence>
<gene>
    <name evidence="1" type="ORF">L6452_13850</name>
</gene>
<dbReference type="Proteomes" id="UP001055879">
    <property type="component" value="Linkage Group LG04"/>
</dbReference>
<accession>A0ACB9CJS2</accession>
<evidence type="ECO:0000313" key="2">
    <source>
        <dbReference type="Proteomes" id="UP001055879"/>
    </source>
</evidence>
<reference evidence="1 2" key="2">
    <citation type="journal article" date="2022" name="Mol. Ecol. Resour.">
        <title>The genomes of chicory, endive, great burdock and yacon provide insights into Asteraceae paleo-polyploidization history and plant inulin production.</title>
        <authorList>
            <person name="Fan W."/>
            <person name="Wang S."/>
            <person name="Wang H."/>
            <person name="Wang A."/>
            <person name="Jiang F."/>
            <person name="Liu H."/>
            <person name="Zhao H."/>
            <person name="Xu D."/>
            <person name="Zhang Y."/>
        </authorList>
    </citation>
    <scope>NUCLEOTIDE SEQUENCE [LARGE SCALE GENOMIC DNA]</scope>
    <source>
        <strain evidence="2">cv. Niubang</strain>
    </source>
</reference>
<protein>
    <submittedName>
        <fullName evidence="1">Uncharacterized protein</fullName>
    </submittedName>
</protein>
<reference evidence="2" key="1">
    <citation type="journal article" date="2022" name="Mol. Ecol. Resour.">
        <title>The genomes of chicory, endive, great burdock and yacon provide insights into Asteraceae palaeo-polyploidization history and plant inulin production.</title>
        <authorList>
            <person name="Fan W."/>
            <person name="Wang S."/>
            <person name="Wang H."/>
            <person name="Wang A."/>
            <person name="Jiang F."/>
            <person name="Liu H."/>
            <person name="Zhao H."/>
            <person name="Xu D."/>
            <person name="Zhang Y."/>
        </authorList>
    </citation>
    <scope>NUCLEOTIDE SEQUENCE [LARGE SCALE GENOMIC DNA]</scope>
    <source>
        <strain evidence="2">cv. Niubang</strain>
    </source>
</reference>
<sequence length="85" mass="10041">MVKTVDLWLVLELFHGGNENLRSMCIDFLFELVQFNRCQGLPKSYLWHEGDMLLAGFSDGKIQKWDMILMHQNNKKYTDYTSLSH</sequence>